<dbReference type="EMBL" id="BAABFT010000008">
    <property type="protein sequence ID" value="GAA4327587.1"/>
    <property type="molecule type" value="Genomic_DNA"/>
</dbReference>
<proteinExistence type="predicted"/>
<comment type="caution">
    <text evidence="1">The sequence shown here is derived from an EMBL/GenBank/DDBJ whole genome shotgun (WGS) entry which is preliminary data.</text>
</comment>
<organism evidence="1 2">
    <name type="scientific">Mucilaginibacter gynuensis</name>
    <dbReference type="NCBI Taxonomy" id="1302236"/>
    <lineage>
        <taxon>Bacteria</taxon>
        <taxon>Pseudomonadati</taxon>
        <taxon>Bacteroidota</taxon>
        <taxon>Sphingobacteriia</taxon>
        <taxon>Sphingobacteriales</taxon>
        <taxon>Sphingobacteriaceae</taxon>
        <taxon>Mucilaginibacter</taxon>
    </lineage>
</organism>
<protein>
    <submittedName>
        <fullName evidence="1">Uncharacterized protein</fullName>
    </submittedName>
</protein>
<dbReference type="RefSeq" id="WP_345212045.1">
    <property type="nucleotide sequence ID" value="NZ_BAABFT010000008.1"/>
</dbReference>
<name>A0ABP8GNM3_9SPHI</name>
<dbReference type="Proteomes" id="UP001500582">
    <property type="component" value="Unassembled WGS sequence"/>
</dbReference>
<gene>
    <name evidence="1" type="ORF">GCM10023149_31080</name>
</gene>
<evidence type="ECO:0000313" key="1">
    <source>
        <dbReference type="EMBL" id="GAA4327587.1"/>
    </source>
</evidence>
<accession>A0ABP8GNM3</accession>
<evidence type="ECO:0000313" key="2">
    <source>
        <dbReference type="Proteomes" id="UP001500582"/>
    </source>
</evidence>
<sequence>MQPLAITQPQQTELTEKQAIVILQKFALERRSALLAYPNAKGVSEKLLAIDEILNMLDAARYMMPRAACVMILKTWLNFRYIAPTATKKLFTTWNDKTEAVLTACRNYLGYNKQ</sequence>
<keyword evidence="2" id="KW-1185">Reference proteome</keyword>
<reference evidence="2" key="1">
    <citation type="journal article" date="2019" name="Int. J. Syst. Evol. Microbiol.">
        <title>The Global Catalogue of Microorganisms (GCM) 10K type strain sequencing project: providing services to taxonomists for standard genome sequencing and annotation.</title>
        <authorList>
            <consortium name="The Broad Institute Genomics Platform"/>
            <consortium name="The Broad Institute Genome Sequencing Center for Infectious Disease"/>
            <person name="Wu L."/>
            <person name="Ma J."/>
        </authorList>
    </citation>
    <scope>NUCLEOTIDE SEQUENCE [LARGE SCALE GENOMIC DNA]</scope>
    <source>
        <strain evidence="2">JCM 17705</strain>
    </source>
</reference>